<keyword evidence="2" id="KW-1185">Reference proteome</keyword>
<name>A0AAW2C086_9ROSI</name>
<reference evidence="1 2" key="1">
    <citation type="submission" date="2024-01" db="EMBL/GenBank/DDBJ databases">
        <title>A telomere-to-telomere, gap-free genome of sweet tea (Lithocarpus litseifolius).</title>
        <authorList>
            <person name="Zhou J."/>
        </authorList>
    </citation>
    <scope>NUCLEOTIDE SEQUENCE [LARGE SCALE GENOMIC DNA]</scope>
    <source>
        <strain evidence="1">Zhou-2022a</strain>
        <tissue evidence="1">Leaf</tissue>
    </source>
</reference>
<gene>
    <name evidence="1" type="ORF">SO802_026581</name>
</gene>
<evidence type="ECO:0000313" key="1">
    <source>
        <dbReference type="EMBL" id="KAK9991596.1"/>
    </source>
</evidence>
<organism evidence="1 2">
    <name type="scientific">Lithocarpus litseifolius</name>
    <dbReference type="NCBI Taxonomy" id="425828"/>
    <lineage>
        <taxon>Eukaryota</taxon>
        <taxon>Viridiplantae</taxon>
        <taxon>Streptophyta</taxon>
        <taxon>Embryophyta</taxon>
        <taxon>Tracheophyta</taxon>
        <taxon>Spermatophyta</taxon>
        <taxon>Magnoliopsida</taxon>
        <taxon>eudicotyledons</taxon>
        <taxon>Gunneridae</taxon>
        <taxon>Pentapetalae</taxon>
        <taxon>rosids</taxon>
        <taxon>fabids</taxon>
        <taxon>Fagales</taxon>
        <taxon>Fagaceae</taxon>
        <taxon>Lithocarpus</taxon>
    </lineage>
</organism>
<accession>A0AAW2C086</accession>
<proteinExistence type="predicted"/>
<evidence type="ECO:0000313" key="2">
    <source>
        <dbReference type="Proteomes" id="UP001459277"/>
    </source>
</evidence>
<dbReference type="EMBL" id="JAZDWU010000009">
    <property type="protein sequence ID" value="KAK9991596.1"/>
    <property type="molecule type" value="Genomic_DNA"/>
</dbReference>
<comment type="caution">
    <text evidence="1">The sequence shown here is derived from an EMBL/GenBank/DDBJ whole genome shotgun (WGS) entry which is preliminary data.</text>
</comment>
<protein>
    <submittedName>
        <fullName evidence="1">Uncharacterized protein</fullName>
    </submittedName>
</protein>
<dbReference type="AlphaFoldDB" id="A0AAW2C086"/>
<sequence length="102" mass="11459">MGSGMLGFSVDPASINTPADITKLIMEPPASPIPVQDQWTVSLNMALVIDEIWRFLEIVKAFTPHMSTPKEHVTYRWNPPPQGWIKLNVDAALNNYRSGNWP</sequence>
<dbReference type="Proteomes" id="UP001459277">
    <property type="component" value="Unassembled WGS sequence"/>
</dbReference>